<gene>
    <name evidence="4" type="ORF">J4573_19650</name>
</gene>
<dbReference type="Proteomes" id="UP000669179">
    <property type="component" value="Unassembled WGS sequence"/>
</dbReference>
<dbReference type="InterPro" id="IPR026893">
    <property type="entry name" value="Tyr/Ser_Pase_IphP-type"/>
</dbReference>
<dbReference type="Gene3D" id="3.90.190.10">
    <property type="entry name" value="Protein tyrosine phosphatase superfamily"/>
    <property type="match status" value="1"/>
</dbReference>
<dbReference type="AlphaFoldDB" id="A0A939PIT0"/>
<organism evidence="4 5">
    <name type="scientific">Actinomadura barringtoniae</name>
    <dbReference type="NCBI Taxonomy" id="1427535"/>
    <lineage>
        <taxon>Bacteria</taxon>
        <taxon>Bacillati</taxon>
        <taxon>Actinomycetota</taxon>
        <taxon>Actinomycetes</taxon>
        <taxon>Streptosporangiales</taxon>
        <taxon>Thermomonosporaceae</taxon>
        <taxon>Actinomadura</taxon>
    </lineage>
</organism>
<proteinExistence type="inferred from homology"/>
<dbReference type="Pfam" id="PF13350">
    <property type="entry name" value="Y_phosphatase3"/>
    <property type="match status" value="1"/>
</dbReference>
<evidence type="ECO:0000313" key="5">
    <source>
        <dbReference type="Proteomes" id="UP000669179"/>
    </source>
</evidence>
<dbReference type="PANTHER" id="PTHR31126:SF1">
    <property type="entry name" value="TYROSINE SPECIFIC PROTEIN PHOSPHATASES DOMAIN-CONTAINING PROTEIN"/>
    <property type="match status" value="1"/>
</dbReference>
<feature type="chain" id="PRO_5039224702" evidence="2">
    <location>
        <begin position="26"/>
        <end position="338"/>
    </location>
</feature>
<sequence length="338" mass="34791">MTPKSPRLVTAALTGTLALAPPTLAAPASAAETPAKATTAAAASASRASASRASTARASTARASTARAAGVRAAGVRAAGVRAAGVRVIRVNGANNVRDLGGYTAGNGRHVRYGLVYRSASLSKVTPAGVAALGRLRLSAAVDFRSQGEVSGDGTDRLPKGVTPVAAPINPASTTLLSLPADLLKALLAENKAAGFMELSYRGFIHDPASRKQFAGALRRIAAGKGAVLYHCTAGKDRTGTMSAILLTTLGVNKKQVYADYLRSNRELAASNAAQLAKLKKYGIDPALVSPLLTVQASYLDAAFDQIKRDYGTFDAFLGKGLGIDAATKAKLRHRLLK</sequence>
<comment type="caution">
    <text evidence="4">The sequence shown here is derived from an EMBL/GenBank/DDBJ whole genome shotgun (WGS) entry which is preliminary data.</text>
</comment>
<dbReference type="PROSITE" id="PS50056">
    <property type="entry name" value="TYR_PHOSPHATASE_2"/>
    <property type="match status" value="1"/>
</dbReference>
<feature type="signal peptide" evidence="2">
    <location>
        <begin position="1"/>
        <end position="25"/>
    </location>
</feature>
<comment type="similarity">
    <text evidence="1">Belongs to the protein-tyrosine phosphatase family.</text>
</comment>
<protein>
    <submittedName>
        <fullName evidence="4">Tyrosine-protein phosphatase</fullName>
    </submittedName>
</protein>
<accession>A0A939PIT0</accession>
<feature type="domain" description="Tyrosine specific protein phosphatases" evidence="3">
    <location>
        <begin position="212"/>
        <end position="277"/>
    </location>
</feature>
<dbReference type="RefSeq" id="WP_208257183.1">
    <property type="nucleotide sequence ID" value="NZ_JAGEOJ010000007.1"/>
</dbReference>
<dbReference type="EMBL" id="JAGEOJ010000007">
    <property type="protein sequence ID" value="MBO2449326.1"/>
    <property type="molecule type" value="Genomic_DNA"/>
</dbReference>
<reference evidence="4" key="1">
    <citation type="submission" date="2021-03" db="EMBL/GenBank/DDBJ databases">
        <authorList>
            <person name="Kanchanasin P."/>
            <person name="Saeng-In P."/>
            <person name="Phongsopitanun W."/>
            <person name="Yuki M."/>
            <person name="Kudo T."/>
            <person name="Ohkuma M."/>
            <person name="Tanasupawat S."/>
        </authorList>
    </citation>
    <scope>NUCLEOTIDE SEQUENCE</scope>
    <source>
        <strain evidence="4">GKU 128</strain>
    </source>
</reference>
<evidence type="ECO:0000256" key="2">
    <source>
        <dbReference type="SAM" id="SignalP"/>
    </source>
</evidence>
<dbReference type="SUPFAM" id="SSF52799">
    <property type="entry name" value="(Phosphotyrosine protein) phosphatases II"/>
    <property type="match status" value="1"/>
</dbReference>
<dbReference type="InterPro" id="IPR000387">
    <property type="entry name" value="Tyr_Pase_dom"/>
</dbReference>
<evidence type="ECO:0000313" key="4">
    <source>
        <dbReference type="EMBL" id="MBO2449326.1"/>
    </source>
</evidence>
<dbReference type="GO" id="GO:0004721">
    <property type="term" value="F:phosphoprotein phosphatase activity"/>
    <property type="evidence" value="ECO:0007669"/>
    <property type="project" value="InterPro"/>
</dbReference>
<keyword evidence="5" id="KW-1185">Reference proteome</keyword>
<dbReference type="PANTHER" id="PTHR31126">
    <property type="entry name" value="TYROSINE-PROTEIN PHOSPHATASE"/>
    <property type="match status" value="1"/>
</dbReference>
<name>A0A939PIT0_9ACTN</name>
<dbReference type="InterPro" id="IPR029021">
    <property type="entry name" value="Prot-tyrosine_phosphatase-like"/>
</dbReference>
<evidence type="ECO:0000259" key="3">
    <source>
        <dbReference type="PROSITE" id="PS50056"/>
    </source>
</evidence>
<evidence type="ECO:0000256" key="1">
    <source>
        <dbReference type="ARBA" id="ARBA00009580"/>
    </source>
</evidence>
<keyword evidence="2" id="KW-0732">Signal</keyword>